<evidence type="ECO:0000256" key="1">
    <source>
        <dbReference type="SAM" id="Coils"/>
    </source>
</evidence>
<keyword evidence="4" id="KW-1185">Reference proteome</keyword>
<dbReference type="Proteomes" id="UP001177160">
    <property type="component" value="Unassembled WGS sequence"/>
</dbReference>
<protein>
    <submittedName>
        <fullName evidence="3">Uncharacterized protein</fullName>
    </submittedName>
</protein>
<evidence type="ECO:0000313" key="4">
    <source>
        <dbReference type="Proteomes" id="UP001177160"/>
    </source>
</evidence>
<proteinExistence type="predicted"/>
<keyword evidence="2" id="KW-0812">Transmembrane</keyword>
<dbReference type="RefSeq" id="WP_263609027.1">
    <property type="nucleotide sequence ID" value="NZ_JAOVQM010000011.1"/>
</dbReference>
<feature type="coiled-coil region" evidence="1">
    <location>
        <begin position="49"/>
        <end position="76"/>
    </location>
</feature>
<name>A0ABT2Y7W2_9MOLU</name>
<organism evidence="3 4">
    <name type="scientific">Paracholeplasma manati</name>
    <dbReference type="NCBI Taxonomy" id="591373"/>
    <lineage>
        <taxon>Bacteria</taxon>
        <taxon>Bacillati</taxon>
        <taxon>Mycoplasmatota</taxon>
        <taxon>Mollicutes</taxon>
        <taxon>Acholeplasmatales</taxon>
        <taxon>Acholeplasmataceae</taxon>
        <taxon>Paracholeplasma</taxon>
    </lineage>
</organism>
<evidence type="ECO:0000256" key="2">
    <source>
        <dbReference type="SAM" id="Phobius"/>
    </source>
</evidence>
<keyword evidence="1" id="KW-0175">Coiled coil</keyword>
<sequence length="76" mass="8765">MLLAILSVVVVFVGIFYDINFGLPISGPMAGFSIGGFMFLVSIWNYYVYKSDKNRESRKDARIEALEEEIRRLKNR</sequence>
<accession>A0ABT2Y7W2</accession>
<keyword evidence="2" id="KW-1133">Transmembrane helix</keyword>
<comment type="caution">
    <text evidence="3">The sequence shown here is derived from an EMBL/GenBank/DDBJ whole genome shotgun (WGS) entry which is preliminary data.</text>
</comment>
<reference evidence="3" key="1">
    <citation type="submission" date="2022-09" db="EMBL/GenBank/DDBJ databases">
        <title>Novel Mycoplasma species identified in domestic and wild animals.</title>
        <authorList>
            <person name="Volokhov D.V."/>
            <person name="Furtak V.A."/>
            <person name="Zagorodnyaya T.A."/>
        </authorList>
    </citation>
    <scope>NUCLEOTIDE SEQUENCE</scope>
    <source>
        <strain evidence="3">Oakley</strain>
    </source>
</reference>
<gene>
    <name evidence="3" type="ORF">N7548_08400</name>
</gene>
<evidence type="ECO:0000313" key="3">
    <source>
        <dbReference type="EMBL" id="MCV2232838.1"/>
    </source>
</evidence>
<feature type="transmembrane region" description="Helical" evidence="2">
    <location>
        <begin position="28"/>
        <end position="49"/>
    </location>
</feature>
<dbReference type="EMBL" id="JAOVQM010000011">
    <property type="protein sequence ID" value="MCV2232838.1"/>
    <property type="molecule type" value="Genomic_DNA"/>
</dbReference>
<keyword evidence="2" id="KW-0472">Membrane</keyword>